<dbReference type="InterPro" id="IPR001650">
    <property type="entry name" value="Helicase_C-like"/>
</dbReference>
<dbReference type="GO" id="GO:0016887">
    <property type="term" value="F:ATP hydrolysis activity"/>
    <property type="evidence" value="ECO:0007669"/>
    <property type="project" value="TreeGrafter"/>
</dbReference>
<comment type="caution">
    <text evidence="15">The sequence shown here is derived from an EMBL/GenBank/DDBJ whole genome shotgun (WGS) entry which is preliminary data.</text>
</comment>
<keyword evidence="5" id="KW-0378">Hydrolase</keyword>
<evidence type="ECO:0000259" key="13">
    <source>
        <dbReference type="PROSITE" id="PS51192"/>
    </source>
</evidence>
<evidence type="ECO:0000256" key="11">
    <source>
        <dbReference type="SAM" id="MobiDB-lite"/>
    </source>
</evidence>
<dbReference type="GO" id="GO:0005634">
    <property type="term" value="C:nucleus"/>
    <property type="evidence" value="ECO:0007669"/>
    <property type="project" value="UniProtKB-SubCell"/>
</dbReference>
<keyword evidence="6" id="KW-0347">Helicase</keyword>
<dbReference type="CDD" id="cd18660">
    <property type="entry name" value="CD1_tandem"/>
    <property type="match status" value="1"/>
</dbReference>
<comment type="similarity">
    <text evidence="2">Belongs to the SNF2/RAD54 helicase family.</text>
</comment>
<dbReference type="PANTHER" id="PTHR45623:SF14">
    <property type="entry name" value="CHROMODOMAIN-HELICASE-DNA-BINDING PROTEIN 1"/>
    <property type="match status" value="1"/>
</dbReference>
<dbReference type="GO" id="GO:0042393">
    <property type="term" value="F:histone binding"/>
    <property type="evidence" value="ECO:0007669"/>
    <property type="project" value="TreeGrafter"/>
</dbReference>
<dbReference type="PROSITE" id="PS51192">
    <property type="entry name" value="HELICASE_ATP_BIND_1"/>
    <property type="match status" value="1"/>
</dbReference>
<sequence length="1520" mass="175097">MEDPLTEKQATVNQTLEINEDTEKWRLEEDEKSPAYSGGSVEREAATERKLVNGNWWDAHSDKDEQMLLETQQRESHNRRKSTLAEIPEEFLRRSSRVKGGNSYHHYTDDNTRNHYYDSESVSESSYDSYSPSVSYSSSSSDPDFSYQSSKSSRRTKSKKKRRRFVSGTSHRSQPVYMMDDVDDSLIRKREAEMEDSSDEDEEWSLRAKTKKRLGRRQKKSRPKYALNSSDEDDDNELYSKEEVEEEEEQSRISLRMLGRQVVNYADEESENEQSYNKREQEMTEEFEDSNVIERVVAHSMEPKDLQFHADKDLVEEGEIPAVDENWHFDPDICYFAIKWRNRSYRHCSWHTLEELKQYKGYKRVQNYTKKIYQLNELLSSPYVAPEDKEEELLRVEIERNLIREYTKIERIVAQREVVVPSENSDQVQHKVEYLVKWCSLPFIDSTWESMDDLTSEEDMAAIDAFLEREQAASSPVSSRLNPFGSKASRKPFKRITQQPTWLHGQGRTLRDYQLEGVNWLAFSWCHNRNVILADEMGLGKTLQTIAFLGWLRHEKNVPGPFLIVVPLSTIASWQREFSTWLPDFNVVLYTGDAKSREMIREYEWFSPHNKKQCKFHVLVTTPEMILSDLEYFSMIRWAVVTVDEAHRLKNEASALHQALSSLTSANRLLITGTPLQNSIRELWALLNYLHPEKYNSAAEFEEKYDFQALRKPENITSLHSELRPYILRRQKADVEKSLPRKTYAVLRVGLGPLQAQYYRWILTKNFAMLNAGLKEKGGHATTLLNIVMELKKCCNHPYLFQGVEDKNSADPLQSLIKASGKLILLDKLLLRLKERGHRVLIFSQMVRMLDILQDYCKMRGFSFQRLDGSMPNHLRQRAVDHYNAPDSQDFVFLLSTRAGGLGINLATADTVIIFDSDWNPQNDLQAESRAHRIGQTKEVKVFRLLSKNTVEEDILERAKRKRVLEHLVISGVEGDASNNARVTFKKEELSAILRFGAEELFRNATEDEANEAAVADTHRLEMDDIDEIIARAAPDDTEEATAGTSLGDSLLNAFKWADFAVDEEDTENSDIPQSTTTTSVETEQAVASAVAERLGRSSSNNEKNESLMKQLEERDQQLLKETDNEFWGRVIPDHLKEGAIAEELYVTPRKRFRTQNAAMGEHGQSSSRKHRQTRQSSHSEHVTIPLQGVAISKKDSKSLSRSFRKFGCLSALKSIIRDADLEGKISEEQLRSLFASLLEQSKKLVENSNTESSQDSKLKKKALMVNFAGELINAEEFLRRNHELELLWQKLSSYDDPRRFRFRNPLKSVSFGVRWGPVEDAMLLVGIYKHGLGNWKAIKEDTSLRLTDKINTGDANDNPKAPDGNKLQRRVSVLFKALEKEMQQEESKKVKAMGNRRHMSQDRQSVSSSSSVMTTSGAKGSSKESSSHVLSRELCRTESATLSDLRKLSHVDNSQYTLDPKQRAEKTRECLLRLGQRVNELAKSDDLDMKEKLWKFIAKYCKTAKDGSQLHALYQRLTS</sequence>
<dbReference type="InterPro" id="IPR056302">
    <property type="entry name" value="CHD1-2/Hrp3_HTH"/>
</dbReference>
<dbReference type="GO" id="GO:0000785">
    <property type="term" value="C:chromatin"/>
    <property type="evidence" value="ECO:0007669"/>
    <property type="project" value="TreeGrafter"/>
</dbReference>
<keyword evidence="9" id="KW-0238">DNA-binding</keyword>
<feature type="region of interest" description="Disordered" evidence="11">
    <location>
        <begin position="1158"/>
        <end position="1188"/>
    </location>
</feature>
<feature type="region of interest" description="Disordered" evidence="11">
    <location>
        <begin position="1"/>
        <end position="45"/>
    </location>
</feature>
<dbReference type="GO" id="GO:0034728">
    <property type="term" value="P:nucleosome organization"/>
    <property type="evidence" value="ECO:0007669"/>
    <property type="project" value="TreeGrafter"/>
</dbReference>
<dbReference type="InterPro" id="IPR016197">
    <property type="entry name" value="Chromo-like_dom_sf"/>
</dbReference>
<reference evidence="15 16" key="1">
    <citation type="submission" date="2022-07" db="EMBL/GenBank/DDBJ databases">
        <title>Genome-wide signatures of adaptation to extreme environments.</title>
        <authorList>
            <person name="Cho C.H."/>
            <person name="Yoon H.S."/>
        </authorList>
    </citation>
    <scope>NUCLEOTIDE SEQUENCE [LARGE SCALE GENOMIC DNA]</scope>
    <source>
        <strain evidence="15 16">108.79 E11</strain>
    </source>
</reference>
<dbReference type="Pfam" id="PF00176">
    <property type="entry name" value="SNF2-rel_dom"/>
    <property type="match status" value="1"/>
</dbReference>
<feature type="region of interest" description="Disordered" evidence="11">
    <location>
        <begin position="1385"/>
        <end position="1432"/>
    </location>
</feature>
<gene>
    <name evidence="15" type="ORF">GAYE_SCF22MG4188</name>
</gene>
<keyword evidence="3" id="KW-0677">Repeat</keyword>
<evidence type="ECO:0000313" key="16">
    <source>
        <dbReference type="Proteomes" id="UP001300502"/>
    </source>
</evidence>
<dbReference type="SMART" id="SM00487">
    <property type="entry name" value="DEXDc"/>
    <property type="match status" value="1"/>
</dbReference>
<feature type="compositionally biased region" description="Basic and acidic residues" evidence="11">
    <location>
        <begin position="21"/>
        <end position="33"/>
    </location>
</feature>
<evidence type="ECO:0000256" key="5">
    <source>
        <dbReference type="ARBA" id="ARBA00022801"/>
    </source>
</evidence>
<feature type="domain" description="Helicase ATP-binding" evidence="13">
    <location>
        <begin position="522"/>
        <end position="693"/>
    </location>
</feature>
<dbReference type="Pfam" id="PF13907">
    <property type="entry name" value="CHD1-like_C"/>
    <property type="match status" value="1"/>
</dbReference>
<evidence type="ECO:0000313" key="15">
    <source>
        <dbReference type="EMBL" id="KAK4526274.1"/>
    </source>
</evidence>
<dbReference type="Proteomes" id="UP001300502">
    <property type="component" value="Unassembled WGS sequence"/>
</dbReference>
<keyword evidence="16" id="KW-1185">Reference proteome</keyword>
<dbReference type="Pfam" id="PF23588">
    <property type="entry name" value="HTH_CHD1_Hrp3"/>
    <property type="match status" value="1"/>
</dbReference>
<dbReference type="InterPro" id="IPR023780">
    <property type="entry name" value="Chromo_domain"/>
</dbReference>
<dbReference type="CDD" id="cd18793">
    <property type="entry name" value="SF2_C_SNF"/>
    <property type="match status" value="1"/>
</dbReference>
<dbReference type="GO" id="GO:0140658">
    <property type="term" value="F:ATP-dependent chromatin remodeler activity"/>
    <property type="evidence" value="ECO:0007669"/>
    <property type="project" value="TreeGrafter"/>
</dbReference>
<proteinExistence type="inferred from homology"/>
<dbReference type="GO" id="GO:0004386">
    <property type="term" value="F:helicase activity"/>
    <property type="evidence" value="ECO:0007669"/>
    <property type="project" value="UniProtKB-KW"/>
</dbReference>
<keyword evidence="4" id="KW-0547">Nucleotide-binding</keyword>
<feature type="compositionally biased region" description="Basic residues" evidence="11">
    <location>
        <begin position="208"/>
        <end position="223"/>
    </location>
</feature>
<dbReference type="InterPro" id="IPR038718">
    <property type="entry name" value="SNF2-like_sf"/>
</dbReference>
<feature type="compositionally biased region" description="Basic and acidic residues" evidence="11">
    <location>
        <begin position="67"/>
        <end position="76"/>
    </location>
</feature>
<dbReference type="SMART" id="SM01176">
    <property type="entry name" value="DUF4208"/>
    <property type="match status" value="1"/>
</dbReference>
<feature type="compositionally biased region" description="Acidic residues" evidence="11">
    <location>
        <begin position="193"/>
        <end position="203"/>
    </location>
</feature>
<dbReference type="FunFam" id="3.40.50.10810:FF:000005">
    <property type="entry name" value="Photoperiod-independent early flowering 1"/>
    <property type="match status" value="1"/>
</dbReference>
<feature type="region of interest" description="Disordered" evidence="11">
    <location>
        <begin position="67"/>
        <end position="252"/>
    </location>
</feature>
<dbReference type="GO" id="GO:0005524">
    <property type="term" value="F:ATP binding"/>
    <property type="evidence" value="ECO:0007669"/>
    <property type="project" value="UniProtKB-KW"/>
</dbReference>
<dbReference type="InterPro" id="IPR000953">
    <property type="entry name" value="Chromo/chromo_shadow_dom"/>
</dbReference>
<dbReference type="GO" id="GO:0003677">
    <property type="term" value="F:DNA binding"/>
    <property type="evidence" value="ECO:0007669"/>
    <property type="project" value="UniProtKB-KW"/>
</dbReference>
<feature type="compositionally biased region" description="Low complexity" evidence="11">
    <location>
        <begin position="119"/>
        <end position="151"/>
    </location>
</feature>
<dbReference type="Gene3D" id="1.10.10.60">
    <property type="entry name" value="Homeodomain-like"/>
    <property type="match status" value="1"/>
</dbReference>
<dbReference type="InterPro" id="IPR014001">
    <property type="entry name" value="Helicase_ATP-bd"/>
</dbReference>
<accession>A0AAV9IG42</accession>
<dbReference type="InterPro" id="IPR049730">
    <property type="entry name" value="SNF2/RAD54-like_C"/>
</dbReference>
<evidence type="ECO:0000256" key="4">
    <source>
        <dbReference type="ARBA" id="ARBA00022741"/>
    </source>
</evidence>
<dbReference type="Pfam" id="PF00271">
    <property type="entry name" value="Helicase_C"/>
    <property type="match status" value="1"/>
</dbReference>
<dbReference type="Gene3D" id="3.40.50.10810">
    <property type="entry name" value="Tandem AAA-ATPase domain"/>
    <property type="match status" value="1"/>
</dbReference>
<dbReference type="PROSITE" id="PS51194">
    <property type="entry name" value="HELICASE_CTER"/>
    <property type="match status" value="1"/>
</dbReference>
<dbReference type="GO" id="GO:0003682">
    <property type="term" value="F:chromatin binding"/>
    <property type="evidence" value="ECO:0007669"/>
    <property type="project" value="TreeGrafter"/>
</dbReference>
<dbReference type="InterPro" id="IPR025260">
    <property type="entry name" value="CHD1-like_C"/>
</dbReference>
<feature type="compositionally biased region" description="Acidic residues" evidence="11">
    <location>
        <begin position="230"/>
        <end position="249"/>
    </location>
</feature>
<evidence type="ECO:0000256" key="1">
    <source>
        <dbReference type="ARBA" id="ARBA00004123"/>
    </source>
</evidence>
<evidence type="ECO:0000256" key="7">
    <source>
        <dbReference type="ARBA" id="ARBA00022840"/>
    </source>
</evidence>
<keyword evidence="8" id="KW-0156">Chromatin regulator</keyword>
<dbReference type="SUPFAM" id="SSF52540">
    <property type="entry name" value="P-loop containing nucleoside triphosphate hydrolases"/>
    <property type="match status" value="2"/>
</dbReference>
<evidence type="ECO:0000256" key="9">
    <source>
        <dbReference type="ARBA" id="ARBA00023125"/>
    </source>
</evidence>
<evidence type="ECO:0000256" key="10">
    <source>
        <dbReference type="ARBA" id="ARBA00023242"/>
    </source>
</evidence>
<dbReference type="SUPFAM" id="SSF46689">
    <property type="entry name" value="Homeodomain-like"/>
    <property type="match status" value="1"/>
</dbReference>
<feature type="compositionally biased region" description="Basic and acidic residues" evidence="11">
    <location>
        <begin position="1422"/>
        <end position="1432"/>
    </location>
</feature>
<evidence type="ECO:0000256" key="8">
    <source>
        <dbReference type="ARBA" id="ARBA00022853"/>
    </source>
</evidence>
<dbReference type="InterPro" id="IPR000330">
    <property type="entry name" value="SNF2_N"/>
</dbReference>
<feature type="domain" description="Chromo" evidence="12">
    <location>
        <begin position="407"/>
        <end position="478"/>
    </location>
</feature>
<protein>
    <submittedName>
        <fullName evidence="15">Uncharacterized protein</fullName>
    </submittedName>
</protein>
<feature type="compositionally biased region" description="Basic and acidic residues" evidence="11">
    <location>
        <begin position="106"/>
        <end position="118"/>
    </location>
</feature>
<dbReference type="SUPFAM" id="SSF54160">
    <property type="entry name" value="Chromo domain-like"/>
    <property type="match status" value="2"/>
</dbReference>
<evidence type="ECO:0000259" key="14">
    <source>
        <dbReference type="PROSITE" id="PS51194"/>
    </source>
</evidence>
<dbReference type="Gene3D" id="2.40.50.40">
    <property type="match status" value="2"/>
</dbReference>
<dbReference type="SMART" id="SM00298">
    <property type="entry name" value="CHROMO"/>
    <property type="match status" value="2"/>
</dbReference>
<feature type="compositionally biased region" description="Basic residues" evidence="11">
    <location>
        <begin position="152"/>
        <end position="165"/>
    </location>
</feature>
<evidence type="ECO:0000256" key="6">
    <source>
        <dbReference type="ARBA" id="ARBA00022806"/>
    </source>
</evidence>
<keyword evidence="7" id="KW-0067">ATP-binding</keyword>
<evidence type="ECO:0000256" key="2">
    <source>
        <dbReference type="ARBA" id="ARBA00007025"/>
    </source>
</evidence>
<evidence type="ECO:0000256" key="3">
    <source>
        <dbReference type="ARBA" id="ARBA00022737"/>
    </source>
</evidence>
<dbReference type="PANTHER" id="PTHR45623">
    <property type="entry name" value="CHROMODOMAIN-HELICASE-DNA-BINDING PROTEIN 3-RELATED-RELATED"/>
    <property type="match status" value="1"/>
</dbReference>
<dbReference type="InterPro" id="IPR009057">
    <property type="entry name" value="Homeodomain-like_sf"/>
</dbReference>
<keyword evidence="10" id="KW-0539">Nucleus</keyword>
<feature type="region of interest" description="Disordered" evidence="11">
    <location>
        <begin position="1065"/>
        <end position="1086"/>
    </location>
</feature>
<dbReference type="InterPro" id="IPR027417">
    <property type="entry name" value="P-loop_NTPase"/>
</dbReference>
<comment type="subcellular location">
    <subcellularLocation>
        <location evidence="1">Nucleus</location>
    </subcellularLocation>
</comment>
<feature type="compositionally biased region" description="Low complexity" evidence="11">
    <location>
        <begin position="1403"/>
        <end position="1421"/>
    </location>
</feature>
<dbReference type="Gene3D" id="3.40.50.300">
    <property type="entry name" value="P-loop containing nucleotide triphosphate hydrolases"/>
    <property type="match status" value="1"/>
</dbReference>
<feature type="compositionally biased region" description="Polar residues" evidence="11">
    <location>
        <begin position="8"/>
        <end position="17"/>
    </location>
</feature>
<feature type="domain" description="Helicase C-terminal" evidence="14">
    <location>
        <begin position="825"/>
        <end position="991"/>
    </location>
</feature>
<organism evidence="15 16">
    <name type="scientific">Galdieria yellowstonensis</name>
    <dbReference type="NCBI Taxonomy" id="3028027"/>
    <lineage>
        <taxon>Eukaryota</taxon>
        <taxon>Rhodophyta</taxon>
        <taxon>Bangiophyceae</taxon>
        <taxon>Galdieriales</taxon>
        <taxon>Galdieriaceae</taxon>
        <taxon>Galdieria</taxon>
    </lineage>
</organism>
<dbReference type="SMART" id="SM00490">
    <property type="entry name" value="HELICc"/>
    <property type="match status" value="1"/>
</dbReference>
<dbReference type="PROSITE" id="PS50013">
    <property type="entry name" value="CHROMO_2"/>
    <property type="match status" value="1"/>
</dbReference>
<feature type="compositionally biased region" description="Low complexity" evidence="11">
    <location>
        <begin position="1074"/>
        <end position="1086"/>
    </location>
</feature>
<evidence type="ECO:0000259" key="12">
    <source>
        <dbReference type="PROSITE" id="PS50013"/>
    </source>
</evidence>
<dbReference type="EMBL" id="JANCYU010000038">
    <property type="protein sequence ID" value="KAK4526274.1"/>
    <property type="molecule type" value="Genomic_DNA"/>
</dbReference>
<dbReference type="Pfam" id="PF00385">
    <property type="entry name" value="Chromo"/>
    <property type="match status" value="1"/>
</dbReference>
<name>A0AAV9IG42_9RHOD</name>